<dbReference type="Gene3D" id="1.10.357.10">
    <property type="entry name" value="Tetracycline Repressor, domain 2"/>
    <property type="match status" value="1"/>
</dbReference>
<dbReference type="Proteomes" id="UP001597104">
    <property type="component" value="Unassembled WGS sequence"/>
</dbReference>
<organism evidence="5 6">
    <name type="scientific">Loigolactobacillus binensis</name>
    <dbReference type="NCBI Taxonomy" id="2559922"/>
    <lineage>
        <taxon>Bacteria</taxon>
        <taxon>Bacillati</taxon>
        <taxon>Bacillota</taxon>
        <taxon>Bacilli</taxon>
        <taxon>Lactobacillales</taxon>
        <taxon>Lactobacillaceae</taxon>
        <taxon>Loigolactobacillus</taxon>
    </lineage>
</organism>
<accession>A0ABW3ECS6</accession>
<comment type="caution">
    <text evidence="5">The sequence shown here is derived from an EMBL/GenBank/DDBJ whole genome shotgun (WGS) entry which is preliminary data.</text>
</comment>
<dbReference type="PRINTS" id="PR00455">
    <property type="entry name" value="HTHTETR"/>
</dbReference>
<keyword evidence="6" id="KW-1185">Reference proteome</keyword>
<feature type="domain" description="HTH tetR-type" evidence="4">
    <location>
        <begin position="6"/>
        <end position="66"/>
    </location>
</feature>
<dbReference type="SUPFAM" id="SSF46689">
    <property type="entry name" value="Homeodomain-like"/>
    <property type="match status" value="1"/>
</dbReference>
<dbReference type="PANTHER" id="PTHR43479:SF11">
    <property type="entry name" value="ACREF_ENVCD OPERON REPRESSOR-RELATED"/>
    <property type="match status" value="1"/>
</dbReference>
<keyword evidence="1 2" id="KW-0238">DNA-binding</keyword>
<evidence type="ECO:0000256" key="1">
    <source>
        <dbReference type="ARBA" id="ARBA00023125"/>
    </source>
</evidence>
<feature type="DNA-binding region" description="H-T-H motif" evidence="2">
    <location>
        <begin position="29"/>
        <end position="48"/>
    </location>
</feature>
<dbReference type="EMBL" id="JBHTIO010000044">
    <property type="protein sequence ID" value="MFD0898121.1"/>
    <property type="molecule type" value="Genomic_DNA"/>
</dbReference>
<dbReference type="PROSITE" id="PS50977">
    <property type="entry name" value="HTH_TETR_2"/>
    <property type="match status" value="1"/>
</dbReference>
<dbReference type="InterPro" id="IPR001647">
    <property type="entry name" value="HTH_TetR"/>
</dbReference>
<proteinExistence type="predicted"/>
<name>A0ABW3ECS6_9LACO</name>
<dbReference type="InterPro" id="IPR009057">
    <property type="entry name" value="Homeodomain-like_sf"/>
</dbReference>
<protein>
    <submittedName>
        <fullName evidence="5">TetR/AcrR family transcriptional regulator</fullName>
    </submittedName>
</protein>
<keyword evidence="3" id="KW-0472">Membrane</keyword>
<dbReference type="Pfam" id="PF00440">
    <property type="entry name" value="TetR_N"/>
    <property type="match status" value="1"/>
</dbReference>
<dbReference type="PANTHER" id="PTHR43479">
    <property type="entry name" value="ACREF/ENVCD OPERON REPRESSOR-RELATED"/>
    <property type="match status" value="1"/>
</dbReference>
<evidence type="ECO:0000313" key="5">
    <source>
        <dbReference type="EMBL" id="MFD0898121.1"/>
    </source>
</evidence>
<keyword evidence="3" id="KW-0812">Transmembrane</keyword>
<keyword evidence="3" id="KW-1133">Transmembrane helix</keyword>
<evidence type="ECO:0000256" key="3">
    <source>
        <dbReference type="SAM" id="Phobius"/>
    </source>
</evidence>
<dbReference type="RefSeq" id="WP_137636413.1">
    <property type="nucleotide sequence ID" value="NZ_BJDN01000001.1"/>
</dbReference>
<feature type="transmembrane region" description="Helical" evidence="3">
    <location>
        <begin position="150"/>
        <end position="168"/>
    </location>
</feature>
<evidence type="ECO:0000313" key="6">
    <source>
        <dbReference type="Proteomes" id="UP001597104"/>
    </source>
</evidence>
<reference evidence="6" key="1">
    <citation type="journal article" date="2019" name="Int. J. Syst. Evol. Microbiol.">
        <title>The Global Catalogue of Microorganisms (GCM) 10K type strain sequencing project: providing services to taxonomists for standard genome sequencing and annotation.</title>
        <authorList>
            <consortium name="The Broad Institute Genomics Platform"/>
            <consortium name="The Broad Institute Genome Sequencing Center for Infectious Disease"/>
            <person name="Wu L."/>
            <person name="Ma J."/>
        </authorList>
    </citation>
    <scope>NUCLEOTIDE SEQUENCE [LARGE SCALE GENOMIC DNA]</scope>
    <source>
        <strain evidence="6">CCM 8925</strain>
    </source>
</reference>
<evidence type="ECO:0000256" key="2">
    <source>
        <dbReference type="PROSITE-ProRule" id="PRU00335"/>
    </source>
</evidence>
<dbReference type="InterPro" id="IPR050624">
    <property type="entry name" value="HTH-type_Tx_Regulator"/>
</dbReference>
<evidence type="ECO:0000259" key="4">
    <source>
        <dbReference type="PROSITE" id="PS50977"/>
    </source>
</evidence>
<sequence>MKLKNEQLRQNIILATTDLIIAQGFAGTSTVKVAKQAKTAQSNIYRYFENRQTLLLAVFKYHQQKLIAALAPLLDTTAAPLVQIDGLINAMIQFSLTDFDTMRVLALFRDQPNMRPLLPKISEDTFFAQLFKLIKHYQELKVVKPYYSEFLAAGVFSLIMNYALAVALDEIPAHQLTQQDVVALIHDFLLVK</sequence>
<gene>
    <name evidence="5" type="ORF">ACFQZ7_10340</name>
</gene>